<feature type="region of interest" description="Disordered" evidence="5">
    <location>
        <begin position="1"/>
        <end position="51"/>
    </location>
</feature>
<organism evidence="7 8">
    <name type="scientific">Microbacterium rhizomatis</name>
    <dbReference type="NCBI Taxonomy" id="1631477"/>
    <lineage>
        <taxon>Bacteria</taxon>
        <taxon>Bacillati</taxon>
        <taxon>Actinomycetota</taxon>
        <taxon>Actinomycetes</taxon>
        <taxon>Micrococcales</taxon>
        <taxon>Microbacteriaceae</taxon>
        <taxon>Microbacterium</taxon>
    </lineage>
</organism>
<dbReference type="Gene3D" id="3.40.50.10190">
    <property type="entry name" value="BRCT domain"/>
    <property type="match status" value="1"/>
</dbReference>
<dbReference type="OrthoDB" id="190275at2"/>
<evidence type="ECO:0000313" key="7">
    <source>
        <dbReference type="EMBL" id="KAA9105512.1"/>
    </source>
</evidence>
<dbReference type="InterPro" id="IPR013520">
    <property type="entry name" value="Ribonucl_H"/>
</dbReference>
<dbReference type="InterPro" id="IPR036397">
    <property type="entry name" value="RNaseH_sf"/>
</dbReference>
<dbReference type="GO" id="GO:0016746">
    <property type="term" value="F:acyltransferase activity"/>
    <property type="evidence" value="ECO:0007669"/>
    <property type="project" value="InterPro"/>
</dbReference>
<feature type="compositionally biased region" description="Polar residues" evidence="5">
    <location>
        <begin position="30"/>
        <end position="42"/>
    </location>
</feature>
<accession>A0A5J5IWH5</accession>
<protein>
    <recommendedName>
        <fullName evidence="6">Exonuclease domain-containing protein</fullName>
    </recommendedName>
</protein>
<dbReference type="InterPro" id="IPR012337">
    <property type="entry name" value="RNaseH-like_sf"/>
</dbReference>
<evidence type="ECO:0000256" key="2">
    <source>
        <dbReference type="ARBA" id="ARBA00022801"/>
    </source>
</evidence>
<dbReference type="Pfam" id="PF23359">
    <property type="entry name" value="Lsr2_DNA-bd"/>
    <property type="match status" value="1"/>
</dbReference>
<dbReference type="Gene3D" id="3.30.420.10">
    <property type="entry name" value="Ribonuclease H-like superfamily/Ribonuclease H"/>
    <property type="match status" value="1"/>
</dbReference>
<comment type="caution">
    <text evidence="7">The sequence shown here is derived from an EMBL/GenBank/DDBJ whole genome shotgun (WGS) entry which is preliminary data.</text>
</comment>
<name>A0A5J5IWH5_9MICO</name>
<dbReference type="SMART" id="SM00479">
    <property type="entry name" value="EXOIII"/>
    <property type="match status" value="1"/>
</dbReference>
<dbReference type="GO" id="GO:0005829">
    <property type="term" value="C:cytosol"/>
    <property type="evidence" value="ECO:0007669"/>
    <property type="project" value="TreeGrafter"/>
</dbReference>
<feature type="domain" description="Exonuclease" evidence="6">
    <location>
        <begin position="128"/>
        <end position="293"/>
    </location>
</feature>
<keyword evidence="1" id="KW-0540">Nuclease</keyword>
<dbReference type="FunFam" id="3.30.420.10:FF:000045">
    <property type="entry name" value="3'-5' exonuclease DinG"/>
    <property type="match status" value="1"/>
</dbReference>
<evidence type="ECO:0000256" key="4">
    <source>
        <dbReference type="ARBA" id="ARBA00023125"/>
    </source>
</evidence>
<evidence type="ECO:0000256" key="3">
    <source>
        <dbReference type="ARBA" id="ARBA00022839"/>
    </source>
</evidence>
<evidence type="ECO:0000259" key="6">
    <source>
        <dbReference type="SMART" id="SM00479"/>
    </source>
</evidence>
<evidence type="ECO:0000313" key="8">
    <source>
        <dbReference type="Proteomes" id="UP000325827"/>
    </source>
</evidence>
<dbReference type="Gene3D" id="4.10.320.10">
    <property type="entry name" value="E3-binding domain"/>
    <property type="match status" value="1"/>
</dbReference>
<dbReference type="InterPro" id="IPR036420">
    <property type="entry name" value="BRCT_dom_sf"/>
</dbReference>
<proteinExistence type="predicted"/>
<dbReference type="InterPro" id="IPR036625">
    <property type="entry name" value="E3-bd_dom_sf"/>
</dbReference>
<keyword evidence="2" id="KW-0378">Hydrolase</keyword>
<dbReference type="InterPro" id="IPR055370">
    <property type="entry name" value="Lsr2_DNA-bd"/>
</dbReference>
<dbReference type="Pfam" id="PF00929">
    <property type="entry name" value="RNase_T"/>
    <property type="match status" value="1"/>
</dbReference>
<dbReference type="PANTHER" id="PTHR30231:SF4">
    <property type="entry name" value="PROTEIN NEN2"/>
    <property type="match status" value="1"/>
</dbReference>
<dbReference type="GO" id="GO:0003677">
    <property type="term" value="F:DNA binding"/>
    <property type="evidence" value="ECO:0007669"/>
    <property type="project" value="UniProtKB-KW"/>
</dbReference>
<feature type="compositionally biased region" description="Basic residues" evidence="5">
    <location>
        <begin position="9"/>
        <end position="24"/>
    </location>
</feature>
<dbReference type="PANTHER" id="PTHR30231">
    <property type="entry name" value="DNA POLYMERASE III SUBUNIT EPSILON"/>
    <property type="match status" value="1"/>
</dbReference>
<keyword evidence="4" id="KW-0238">DNA-binding</keyword>
<dbReference type="SUPFAM" id="SSF158682">
    <property type="entry name" value="TerB-like"/>
    <property type="match status" value="1"/>
</dbReference>
<dbReference type="Proteomes" id="UP000325827">
    <property type="component" value="Unassembled WGS sequence"/>
</dbReference>
<gene>
    <name evidence="7" type="ORF">F6B43_17195</name>
</gene>
<dbReference type="EMBL" id="VYSA01000005">
    <property type="protein sequence ID" value="KAA9105512.1"/>
    <property type="molecule type" value="Genomic_DNA"/>
</dbReference>
<sequence length="635" mass="68234">MDGTASSSTRKRPPSSRSARRRTPYFRPTATRSLGTTRTASAPRSPLSARGILAGTRARGADMFAVRGVDDVASAPRGMMGRVRFSPAAQGHGESMGWLDWLFGGSSAKKNVAAERVASPPPLSRPPYFAIIDVETTGLSPKKDRVLELAVVRVDQGGNVVDEWSTRFNPEGPVGASHIHGITQADVANAPLFRDVAASVVSYIAGLPIAAHNARFDLAFLRAEFRRAGWDVPWLPAYCTLDGSHHYMPHLDRRRLVDCCWSARIPLKDAHSALGDARATAGLLRHYLQAQGRVRPHPPLLSVHSDARGVVWPSAPTRAPLAFLPDEPTSAQSRPIRVTNARPKQPALIAQLSRLSLVELLDEGAPVGSLTYVETLLDALEDGVISEDEAAALQDLVEVYELSDADVADAHQALVFALAHKALDDGHVSRDERSELESIASSLQLASTLVPKLIAEADAARAARLSAKLRPLPTDWALGEPLRVGDKVIFTGFDGRERERARLERRTQELGVRVLGAVSGLTAMLVTDGSFAGGKLARAQELGTRIVDPETYAILLKHLQPVKAAVPMLRQAPATMTAVAGSTPMTVQTTTSPGEIRAWGIENGYTVGVRGRLSTELVQAYELALLDAQKEPAGP</sequence>
<evidence type="ECO:0000256" key="5">
    <source>
        <dbReference type="SAM" id="MobiDB-lite"/>
    </source>
</evidence>
<evidence type="ECO:0000256" key="1">
    <source>
        <dbReference type="ARBA" id="ARBA00022722"/>
    </source>
</evidence>
<dbReference type="CDD" id="cd06127">
    <property type="entry name" value="DEDDh"/>
    <property type="match status" value="1"/>
</dbReference>
<keyword evidence="3" id="KW-0269">Exonuclease</keyword>
<dbReference type="SUPFAM" id="SSF53098">
    <property type="entry name" value="Ribonuclease H-like"/>
    <property type="match status" value="1"/>
</dbReference>
<dbReference type="GO" id="GO:0008408">
    <property type="term" value="F:3'-5' exonuclease activity"/>
    <property type="evidence" value="ECO:0007669"/>
    <property type="project" value="TreeGrafter"/>
</dbReference>
<dbReference type="AlphaFoldDB" id="A0A5J5IWH5"/>
<dbReference type="InterPro" id="IPR029024">
    <property type="entry name" value="TerB-like"/>
</dbReference>
<reference evidence="8" key="1">
    <citation type="submission" date="2019-09" db="EMBL/GenBank/DDBJ databases">
        <title>Mumia zhuanghuii sp. nov. isolated from the intestinal contents of plateau pika (Ochotona curzoniae) in the Qinghai-Tibet plateau of China.</title>
        <authorList>
            <person name="Tian Z."/>
        </authorList>
    </citation>
    <scope>NUCLEOTIDE SEQUENCE [LARGE SCALE GENOMIC DNA]</scope>
    <source>
        <strain evidence="8">JCM 30598</strain>
    </source>
</reference>
<keyword evidence="8" id="KW-1185">Reference proteome</keyword>